<evidence type="ECO:0000313" key="1">
    <source>
        <dbReference type="EMBL" id="TCO52961.1"/>
    </source>
</evidence>
<dbReference type="RefSeq" id="WP_132123932.1">
    <property type="nucleotide sequence ID" value="NZ_SLWS01000011.1"/>
</dbReference>
<sequence length="95" mass="9734">MSGYRTDPAELAELARRLAQATEDIQAASAVLAEGAAGDLGPGGVTEVVDELTRMCAAKIDGVHGELAAAEQRVRATRDAYTGVESRVAGSFDAG</sequence>
<organism evidence="1 2">
    <name type="scientific">Actinocrispum wychmicini</name>
    <dbReference type="NCBI Taxonomy" id="1213861"/>
    <lineage>
        <taxon>Bacteria</taxon>
        <taxon>Bacillati</taxon>
        <taxon>Actinomycetota</taxon>
        <taxon>Actinomycetes</taxon>
        <taxon>Pseudonocardiales</taxon>
        <taxon>Pseudonocardiaceae</taxon>
        <taxon>Actinocrispum</taxon>
    </lineage>
</organism>
<proteinExistence type="predicted"/>
<dbReference type="AlphaFoldDB" id="A0A4R2J3B2"/>
<keyword evidence="2" id="KW-1185">Reference proteome</keyword>
<comment type="caution">
    <text evidence="1">The sequence shown here is derived from an EMBL/GenBank/DDBJ whole genome shotgun (WGS) entry which is preliminary data.</text>
</comment>
<name>A0A4R2J3B2_9PSEU</name>
<protein>
    <submittedName>
        <fullName evidence="1">Uncharacterized protein</fullName>
    </submittedName>
</protein>
<reference evidence="1 2" key="1">
    <citation type="submission" date="2019-03" db="EMBL/GenBank/DDBJ databases">
        <title>Genomic Encyclopedia of Type Strains, Phase IV (KMG-IV): sequencing the most valuable type-strain genomes for metagenomic binning, comparative biology and taxonomic classification.</title>
        <authorList>
            <person name="Goeker M."/>
        </authorList>
    </citation>
    <scope>NUCLEOTIDE SEQUENCE [LARGE SCALE GENOMIC DNA]</scope>
    <source>
        <strain evidence="1 2">DSM 45934</strain>
    </source>
</reference>
<accession>A0A4R2J3B2</accession>
<gene>
    <name evidence="1" type="ORF">EV192_111155</name>
</gene>
<evidence type="ECO:0000313" key="2">
    <source>
        <dbReference type="Proteomes" id="UP000295680"/>
    </source>
</evidence>
<dbReference type="OrthoDB" id="3694594at2"/>
<dbReference type="Proteomes" id="UP000295680">
    <property type="component" value="Unassembled WGS sequence"/>
</dbReference>
<dbReference type="EMBL" id="SLWS01000011">
    <property type="protein sequence ID" value="TCO52961.1"/>
    <property type="molecule type" value="Genomic_DNA"/>
</dbReference>